<organism evidence="1 2">
    <name type="scientific">Aureobasidium namibiae CBS 147.97</name>
    <dbReference type="NCBI Taxonomy" id="1043004"/>
    <lineage>
        <taxon>Eukaryota</taxon>
        <taxon>Fungi</taxon>
        <taxon>Dikarya</taxon>
        <taxon>Ascomycota</taxon>
        <taxon>Pezizomycotina</taxon>
        <taxon>Dothideomycetes</taxon>
        <taxon>Dothideomycetidae</taxon>
        <taxon>Dothideales</taxon>
        <taxon>Saccotheciaceae</taxon>
        <taxon>Aureobasidium</taxon>
    </lineage>
</organism>
<proteinExistence type="predicted"/>
<dbReference type="EMBL" id="KL584707">
    <property type="protein sequence ID" value="KEQ74385.1"/>
    <property type="molecule type" value="Genomic_DNA"/>
</dbReference>
<dbReference type="GeneID" id="25413431"/>
<reference evidence="1 2" key="1">
    <citation type="journal article" date="2014" name="BMC Genomics">
        <title>Genome sequencing of four Aureobasidium pullulans varieties: biotechnological potential, stress tolerance, and description of new species.</title>
        <authorList>
            <person name="Gostin Ar C."/>
            <person name="Ohm R.A."/>
            <person name="Kogej T."/>
            <person name="Sonjak S."/>
            <person name="Turk M."/>
            <person name="Zajc J."/>
            <person name="Zalar P."/>
            <person name="Grube M."/>
            <person name="Sun H."/>
            <person name="Han J."/>
            <person name="Sharma A."/>
            <person name="Chiniquy J."/>
            <person name="Ngan C.Y."/>
            <person name="Lipzen A."/>
            <person name="Barry K."/>
            <person name="Grigoriev I.V."/>
            <person name="Gunde-Cimerman N."/>
        </authorList>
    </citation>
    <scope>NUCLEOTIDE SEQUENCE [LARGE SCALE GENOMIC DNA]</scope>
    <source>
        <strain evidence="1 2">CBS 147.97</strain>
    </source>
</reference>
<dbReference type="RefSeq" id="XP_013428648.1">
    <property type="nucleotide sequence ID" value="XM_013573194.1"/>
</dbReference>
<sequence>MLGKSRPLNDHDWVSLADLLKRCSALSDLLFELRDQLPPCVLHALHEYHPRCRVHMRAFNVRSLLTSEPDMHELAIASSPCLHSIWFSYMIQEEDAYASRSQRVIQQVIADLAPNVEDPERLPHHYRTRKNFRRESTTTLGAYYQVQMLPQTDKLMPDEAAHMLKEMKDQCPLLTDLAITIVKDQGSRAEVAVYKALTAFPCLRNLTIGFRTRYYLLEREQGRMPPYDRFDSKRSGRYGDMRRTFIDSAIDEGFANAVFHLVSPPDRLRRLDELRLLSEPRYPDPPKMQIYDVFKWICRSWSVKLGVRDDRPNEMFDDWYGFLDLDDADVEMIRKSGWKIGSE</sequence>
<evidence type="ECO:0000313" key="1">
    <source>
        <dbReference type="EMBL" id="KEQ74385.1"/>
    </source>
</evidence>
<protein>
    <submittedName>
        <fullName evidence="1">Uncharacterized protein</fullName>
    </submittedName>
</protein>
<dbReference type="STRING" id="1043004.A0A074WMP5"/>
<dbReference type="AlphaFoldDB" id="A0A074WMP5"/>
<name>A0A074WMP5_9PEZI</name>
<accession>A0A074WMP5</accession>
<dbReference type="OrthoDB" id="3861002at2759"/>
<gene>
    <name evidence="1" type="ORF">M436DRAFT_62778</name>
</gene>
<dbReference type="HOGENOM" id="CLU_808885_0_0_1"/>
<dbReference type="Proteomes" id="UP000027730">
    <property type="component" value="Unassembled WGS sequence"/>
</dbReference>
<keyword evidence="2" id="KW-1185">Reference proteome</keyword>
<evidence type="ECO:0000313" key="2">
    <source>
        <dbReference type="Proteomes" id="UP000027730"/>
    </source>
</evidence>